<gene>
    <name evidence="9" type="ORF">MNBD_ALPHA02-1135</name>
</gene>
<evidence type="ECO:0000256" key="1">
    <source>
        <dbReference type="ARBA" id="ARBA00004651"/>
    </source>
</evidence>
<accession>A0A3B0R322</accession>
<dbReference type="Pfam" id="PF01618">
    <property type="entry name" value="MotA_ExbB"/>
    <property type="match status" value="1"/>
</dbReference>
<organism evidence="9">
    <name type="scientific">hydrothermal vent metagenome</name>
    <dbReference type="NCBI Taxonomy" id="652676"/>
    <lineage>
        <taxon>unclassified sequences</taxon>
        <taxon>metagenomes</taxon>
        <taxon>ecological metagenomes</taxon>
    </lineage>
</organism>
<proteinExistence type="inferred from homology"/>
<evidence type="ECO:0000313" key="9">
    <source>
        <dbReference type="EMBL" id="VAV87864.1"/>
    </source>
</evidence>
<feature type="transmembrane region" description="Helical" evidence="7">
    <location>
        <begin position="91"/>
        <end position="112"/>
    </location>
</feature>
<protein>
    <submittedName>
        <fullName evidence="9">Ferric siderophore transport system, biopolymer transport protein ExbB</fullName>
    </submittedName>
</protein>
<feature type="domain" description="MotA/TolQ/ExbB proton channel" evidence="8">
    <location>
        <begin position="65"/>
        <end position="169"/>
    </location>
</feature>
<dbReference type="EMBL" id="UOED01000030">
    <property type="protein sequence ID" value="VAV87864.1"/>
    <property type="molecule type" value="Genomic_DNA"/>
</dbReference>
<keyword evidence="4 7" id="KW-0812">Transmembrane</keyword>
<dbReference type="InterPro" id="IPR050790">
    <property type="entry name" value="ExbB/TolQ_transport"/>
</dbReference>
<keyword evidence="3" id="KW-1003">Cell membrane</keyword>
<dbReference type="GO" id="GO:0005886">
    <property type="term" value="C:plasma membrane"/>
    <property type="evidence" value="ECO:0007669"/>
    <property type="project" value="UniProtKB-SubCell"/>
</dbReference>
<feature type="transmembrane region" description="Helical" evidence="7">
    <location>
        <begin position="20"/>
        <end position="38"/>
    </location>
</feature>
<evidence type="ECO:0000256" key="4">
    <source>
        <dbReference type="ARBA" id="ARBA00022692"/>
    </source>
</evidence>
<dbReference type="PANTHER" id="PTHR30625:SF18">
    <property type="entry name" value="TONB2 ENERGY TRANSDUCTION SYSTEM INNER MEMBRANE COMPONENT EXBB"/>
    <property type="match status" value="1"/>
</dbReference>
<feature type="transmembrane region" description="Helical" evidence="7">
    <location>
        <begin position="132"/>
        <end position="157"/>
    </location>
</feature>
<dbReference type="PANTHER" id="PTHR30625">
    <property type="entry name" value="PROTEIN TOLQ"/>
    <property type="match status" value="1"/>
</dbReference>
<comment type="subcellular location">
    <subcellularLocation>
        <location evidence="1">Cell membrane</location>
        <topology evidence="1">Multi-pass membrane protein</topology>
    </subcellularLocation>
</comment>
<evidence type="ECO:0000256" key="7">
    <source>
        <dbReference type="SAM" id="Phobius"/>
    </source>
</evidence>
<evidence type="ECO:0000256" key="5">
    <source>
        <dbReference type="ARBA" id="ARBA00022989"/>
    </source>
</evidence>
<keyword evidence="5 7" id="KW-1133">Transmembrane helix</keyword>
<sequence length="176" mass="19628">MYYELINMLENVRDFMEKGGPVLTAIFFIIFLLWALVFERVIYFKTGHLKQVNEVMATWEARAERTSWYAQQIRGAMISQVTMDLRSNLSLIKTLVAIAPLMGLLGTVWGMIEVFDVMAILGSSNVKAMAAGVSRATIPTMAGMVGALSGVFAASYLEGRMNKEAELLEDHLTKDH</sequence>
<evidence type="ECO:0000256" key="3">
    <source>
        <dbReference type="ARBA" id="ARBA00022475"/>
    </source>
</evidence>
<dbReference type="InterPro" id="IPR002898">
    <property type="entry name" value="MotA_ExbB_proton_chnl"/>
</dbReference>
<dbReference type="AlphaFoldDB" id="A0A3B0R322"/>
<comment type="similarity">
    <text evidence="2">Belongs to the ExbB/TolQ family.</text>
</comment>
<evidence type="ECO:0000256" key="6">
    <source>
        <dbReference type="ARBA" id="ARBA00023136"/>
    </source>
</evidence>
<keyword evidence="6 7" id="KW-0472">Membrane</keyword>
<dbReference type="GO" id="GO:0017038">
    <property type="term" value="P:protein import"/>
    <property type="evidence" value="ECO:0007669"/>
    <property type="project" value="TreeGrafter"/>
</dbReference>
<name>A0A3B0R322_9ZZZZ</name>
<reference evidence="9" key="1">
    <citation type="submission" date="2018-06" db="EMBL/GenBank/DDBJ databases">
        <authorList>
            <person name="Zhirakovskaya E."/>
        </authorList>
    </citation>
    <scope>NUCLEOTIDE SEQUENCE</scope>
</reference>
<evidence type="ECO:0000259" key="8">
    <source>
        <dbReference type="Pfam" id="PF01618"/>
    </source>
</evidence>
<evidence type="ECO:0000256" key="2">
    <source>
        <dbReference type="ARBA" id="ARBA00010442"/>
    </source>
</evidence>